<keyword evidence="3" id="KW-0548">Nucleotidyltransferase</keyword>
<comment type="caution">
    <text evidence="3">The sequence shown here is derived from an EMBL/GenBank/DDBJ whole genome shotgun (WGS) entry which is preliminary data.</text>
</comment>
<dbReference type="InterPro" id="IPR043128">
    <property type="entry name" value="Rev_trsase/Diguanyl_cyclase"/>
</dbReference>
<gene>
    <name evidence="3" type="ORF">Tco_0924907</name>
</gene>
<dbReference type="Pfam" id="PF08284">
    <property type="entry name" value="RVP_2"/>
    <property type="match status" value="1"/>
</dbReference>
<feature type="domain" description="CCHC-type" evidence="2">
    <location>
        <begin position="63"/>
        <end position="78"/>
    </location>
</feature>
<reference evidence="3" key="2">
    <citation type="submission" date="2022-01" db="EMBL/GenBank/DDBJ databases">
        <authorList>
            <person name="Yamashiro T."/>
            <person name="Shiraishi A."/>
            <person name="Satake H."/>
            <person name="Nakayama K."/>
        </authorList>
    </citation>
    <scope>NUCLEOTIDE SEQUENCE</scope>
</reference>
<keyword evidence="3" id="KW-0695">RNA-directed DNA polymerase</keyword>
<dbReference type="InterPro" id="IPR000477">
    <property type="entry name" value="RT_dom"/>
</dbReference>
<dbReference type="SUPFAM" id="SSF56672">
    <property type="entry name" value="DNA/RNA polymerases"/>
    <property type="match status" value="1"/>
</dbReference>
<name>A0ABQ5D7D1_9ASTR</name>
<sequence>MTSASSEGNVHTRPLSLYNRCFVRHIGHCTIQCHKCGKVGYKLRYCKEKNVTTGGNAQPIWTCYDCSEQGHTRNHCSKKNKPQGSDKSFVNNRFSHLKDINLDKLDVSYEVELADRKVVSTNTVLKGCTLNLVNHLFKIDLMPIELGSFNVITGMDWLAERDAVIVCGKKVVRIPYGNKTLIVEGDKGPSRLKVISCIKARKYIKRGCQMFVAYVTEKKSKEKCVEDVPVIRAAHVARAPYRLAPSEMKELSVQLQELIEKGFIRLSLSLWGALVFIVKKKDGFFRMCIDYRELNKMTIKNRYPLLRIDNLFDKLQGSSLYSKIDLRSGYHQLRIKEDEIPITAFRTRYGHFEFQVMPFRLTNAPVNKKEHEEHLKIILELLKKEQLNWAAPTTQTEPLTKLTQKDKKYEWGKEEKKAFQLLKQKLCTAPILALPEGTKDFIVYCDASLKGFGAVLMHDAIVVRLLQEV</sequence>
<evidence type="ECO:0000313" key="4">
    <source>
        <dbReference type="Proteomes" id="UP001151760"/>
    </source>
</evidence>
<dbReference type="Proteomes" id="UP001151760">
    <property type="component" value="Unassembled WGS sequence"/>
</dbReference>
<dbReference type="PROSITE" id="PS50158">
    <property type="entry name" value="ZF_CCHC"/>
    <property type="match status" value="1"/>
</dbReference>
<dbReference type="CDD" id="cd01647">
    <property type="entry name" value="RT_LTR"/>
    <property type="match status" value="1"/>
</dbReference>
<accession>A0ABQ5D7D1</accession>
<dbReference type="EMBL" id="BQNB010014969">
    <property type="protein sequence ID" value="GJT34488.1"/>
    <property type="molecule type" value="Genomic_DNA"/>
</dbReference>
<dbReference type="GO" id="GO:0003964">
    <property type="term" value="F:RNA-directed DNA polymerase activity"/>
    <property type="evidence" value="ECO:0007669"/>
    <property type="project" value="UniProtKB-KW"/>
</dbReference>
<dbReference type="Gene3D" id="4.10.60.10">
    <property type="entry name" value="Zinc finger, CCHC-type"/>
    <property type="match status" value="1"/>
</dbReference>
<dbReference type="Gene3D" id="3.30.70.270">
    <property type="match status" value="2"/>
</dbReference>
<dbReference type="Pfam" id="PF17919">
    <property type="entry name" value="RT_RNaseH_2"/>
    <property type="match status" value="1"/>
</dbReference>
<protein>
    <submittedName>
        <fullName evidence="3">Reverse transcriptase domain-containing protein</fullName>
    </submittedName>
</protein>
<evidence type="ECO:0000256" key="1">
    <source>
        <dbReference type="PROSITE-ProRule" id="PRU00047"/>
    </source>
</evidence>
<dbReference type="CDD" id="cd00303">
    <property type="entry name" value="retropepsin_like"/>
    <property type="match status" value="1"/>
</dbReference>
<dbReference type="InterPro" id="IPR043502">
    <property type="entry name" value="DNA/RNA_pol_sf"/>
</dbReference>
<keyword evidence="3" id="KW-0808">Transferase</keyword>
<dbReference type="InterPro" id="IPR001878">
    <property type="entry name" value="Znf_CCHC"/>
</dbReference>
<dbReference type="Pfam" id="PF00078">
    <property type="entry name" value="RVT_1"/>
    <property type="match status" value="1"/>
</dbReference>
<dbReference type="PANTHER" id="PTHR24559:SF427">
    <property type="entry name" value="RNA-DIRECTED DNA POLYMERASE"/>
    <property type="match status" value="1"/>
</dbReference>
<keyword evidence="1" id="KW-0862">Zinc</keyword>
<dbReference type="PANTHER" id="PTHR24559">
    <property type="entry name" value="TRANSPOSON TY3-I GAG-POL POLYPROTEIN"/>
    <property type="match status" value="1"/>
</dbReference>
<dbReference type="InterPro" id="IPR041577">
    <property type="entry name" value="RT_RNaseH_2"/>
</dbReference>
<dbReference type="InterPro" id="IPR021109">
    <property type="entry name" value="Peptidase_aspartic_dom_sf"/>
</dbReference>
<dbReference type="Gene3D" id="2.40.70.10">
    <property type="entry name" value="Acid Proteases"/>
    <property type="match status" value="1"/>
</dbReference>
<dbReference type="InterPro" id="IPR053134">
    <property type="entry name" value="RNA-dir_DNA_polymerase"/>
</dbReference>
<evidence type="ECO:0000259" key="2">
    <source>
        <dbReference type="PROSITE" id="PS50158"/>
    </source>
</evidence>
<keyword evidence="4" id="KW-1185">Reference proteome</keyword>
<evidence type="ECO:0000313" key="3">
    <source>
        <dbReference type="EMBL" id="GJT34488.1"/>
    </source>
</evidence>
<proteinExistence type="predicted"/>
<keyword evidence="1" id="KW-0863">Zinc-finger</keyword>
<organism evidence="3 4">
    <name type="scientific">Tanacetum coccineum</name>
    <dbReference type="NCBI Taxonomy" id="301880"/>
    <lineage>
        <taxon>Eukaryota</taxon>
        <taxon>Viridiplantae</taxon>
        <taxon>Streptophyta</taxon>
        <taxon>Embryophyta</taxon>
        <taxon>Tracheophyta</taxon>
        <taxon>Spermatophyta</taxon>
        <taxon>Magnoliopsida</taxon>
        <taxon>eudicotyledons</taxon>
        <taxon>Gunneridae</taxon>
        <taxon>Pentapetalae</taxon>
        <taxon>asterids</taxon>
        <taxon>campanulids</taxon>
        <taxon>Asterales</taxon>
        <taxon>Asteraceae</taxon>
        <taxon>Asteroideae</taxon>
        <taxon>Anthemideae</taxon>
        <taxon>Anthemidinae</taxon>
        <taxon>Tanacetum</taxon>
    </lineage>
</organism>
<keyword evidence="1" id="KW-0479">Metal-binding</keyword>
<reference evidence="3" key="1">
    <citation type="journal article" date="2022" name="Int. J. Mol. Sci.">
        <title>Draft Genome of Tanacetum Coccineum: Genomic Comparison of Closely Related Tanacetum-Family Plants.</title>
        <authorList>
            <person name="Yamashiro T."/>
            <person name="Shiraishi A."/>
            <person name="Nakayama K."/>
            <person name="Satake H."/>
        </authorList>
    </citation>
    <scope>NUCLEOTIDE SEQUENCE</scope>
</reference>
<dbReference type="Gene3D" id="3.10.10.10">
    <property type="entry name" value="HIV Type 1 Reverse Transcriptase, subunit A, domain 1"/>
    <property type="match status" value="1"/>
</dbReference>